<reference evidence="3" key="1">
    <citation type="journal article" date="2019" name="Int. J. Syst. Evol. Microbiol.">
        <title>The Global Catalogue of Microorganisms (GCM) 10K type strain sequencing project: providing services to taxonomists for standard genome sequencing and annotation.</title>
        <authorList>
            <consortium name="The Broad Institute Genomics Platform"/>
            <consortium name="The Broad Institute Genome Sequencing Center for Infectious Disease"/>
            <person name="Wu L."/>
            <person name="Ma J."/>
        </authorList>
    </citation>
    <scope>NUCLEOTIDE SEQUENCE [LARGE SCALE GENOMIC DNA]</scope>
    <source>
        <strain evidence="3">JCM 17759</strain>
    </source>
</reference>
<protein>
    <submittedName>
        <fullName evidence="2">Uncharacterized protein</fullName>
    </submittedName>
</protein>
<feature type="compositionally biased region" description="Polar residues" evidence="1">
    <location>
        <begin position="138"/>
        <end position="147"/>
    </location>
</feature>
<evidence type="ECO:0000313" key="2">
    <source>
        <dbReference type="EMBL" id="GAA4452715.1"/>
    </source>
</evidence>
<dbReference type="Proteomes" id="UP001500840">
    <property type="component" value="Unassembled WGS sequence"/>
</dbReference>
<name>A0ABP8MM69_9BACT</name>
<proteinExistence type="predicted"/>
<accession>A0ABP8MM69</accession>
<evidence type="ECO:0000313" key="3">
    <source>
        <dbReference type="Proteomes" id="UP001500840"/>
    </source>
</evidence>
<comment type="caution">
    <text evidence="2">The sequence shown here is derived from an EMBL/GenBank/DDBJ whole genome shotgun (WGS) entry which is preliminary data.</text>
</comment>
<dbReference type="RefSeq" id="WP_345322005.1">
    <property type="nucleotide sequence ID" value="NZ_BAABGA010000029.1"/>
</dbReference>
<keyword evidence="3" id="KW-1185">Reference proteome</keyword>
<dbReference type="EMBL" id="BAABGA010000029">
    <property type="protein sequence ID" value="GAA4452715.1"/>
    <property type="molecule type" value="Genomic_DNA"/>
</dbReference>
<gene>
    <name evidence="2" type="ORF">GCM10023156_22540</name>
</gene>
<sequence>MGPRTDPFRAAVRSKLDHDRVYLCEAEAAMLWKHFVFSGTAQDRRVVPSVEVQRYRARYDRSRNEIVVSGTLVSNHNAHSVILVDESSPRQVNYWAKTYAARIEPTGEFQVRVREPSPAAGTFRLMFCFENGAITGDGKTSNPTNAFEKTYTRRGNDYQFEP</sequence>
<organism evidence="2 3">
    <name type="scientific">Novipirellula rosea</name>
    <dbReference type="NCBI Taxonomy" id="1031540"/>
    <lineage>
        <taxon>Bacteria</taxon>
        <taxon>Pseudomonadati</taxon>
        <taxon>Planctomycetota</taxon>
        <taxon>Planctomycetia</taxon>
        <taxon>Pirellulales</taxon>
        <taxon>Pirellulaceae</taxon>
        <taxon>Novipirellula</taxon>
    </lineage>
</organism>
<evidence type="ECO:0000256" key="1">
    <source>
        <dbReference type="SAM" id="MobiDB-lite"/>
    </source>
</evidence>
<feature type="region of interest" description="Disordered" evidence="1">
    <location>
        <begin position="138"/>
        <end position="162"/>
    </location>
</feature>